<evidence type="ECO:0000313" key="1">
    <source>
        <dbReference type="EMBL" id="TWW09237.1"/>
    </source>
</evidence>
<accession>A0A5C6M4L9</accession>
<dbReference type="EMBL" id="SRHE01000337">
    <property type="protein sequence ID" value="TWW09237.1"/>
    <property type="molecule type" value="Genomic_DNA"/>
</dbReference>
<evidence type="ECO:0000313" key="2">
    <source>
        <dbReference type="Proteomes" id="UP000321083"/>
    </source>
</evidence>
<sequence>MAPLAPTGGEGSGVRGDDPLIGTDGAFNWLQSFVGGYTLRQFLGGLGDVWC</sequence>
<dbReference type="Proteomes" id="UP000321083">
    <property type="component" value="Unassembled WGS sequence"/>
</dbReference>
<comment type="caution">
    <text evidence="1">The sequence shown here is derived from an EMBL/GenBank/DDBJ whole genome shotgun (WGS) entry which is preliminary data.</text>
</comment>
<reference evidence="1 2" key="1">
    <citation type="submission" date="2019-08" db="EMBL/GenBank/DDBJ databases">
        <title>100 year-old enigma solved: identification of Planctomyces bekefii, the type genus and species of the phylum Planctomycetes.</title>
        <authorList>
            <person name="Svetlana D.N."/>
            <person name="Overmann J."/>
        </authorList>
    </citation>
    <scope>NUCLEOTIDE SEQUENCE [LARGE SCALE GENOMIC DNA]</scope>
    <source>
        <strain evidence="1">Phe10_nw2017</strain>
    </source>
</reference>
<feature type="non-terminal residue" evidence="1">
    <location>
        <position position="51"/>
    </location>
</feature>
<protein>
    <submittedName>
        <fullName evidence="1">Uncharacterized protein</fullName>
    </submittedName>
</protein>
<organism evidence="1 2">
    <name type="scientific">Planctomyces bekefii</name>
    <dbReference type="NCBI Taxonomy" id="1653850"/>
    <lineage>
        <taxon>Bacteria</taxon>
        <taxon>Pseudomonadati</taxon>
        <taxon>Planctomycetota</taxon>
        <taxon>Planctomycetia</taxon>
        <taxon>Planctomycetales</taxon>
        <taxon>Planctomycetaceae</taxon>
        <taxon>Planctomyces</taxon>
    </lineage>
</organism>
<name>A0A5C6M4L9_9PLAN</name>
<reference evidence="1 2" key="2">
    <citation type="submission" date="2019-08" db="EMBL/GenBank/DDBJ databases">
        <authorList>
            <person name="Henke P."/>
        </authorList>
    </citation>
    <scope>NUCLEOTIDE SEQUENCE [LARGE SCALE GENOMIC DNA]</scope>
    <source>
        <strain evidence="1">Phe10_nw2017</strain>
    </source>
</reference>
<keyword evidence="2" id="KW-1185">Reference proteome</keyword>
<gene>
    <name evidence="1" type="ORF">E3A20_16320</name>
</gene>
<proteinExistence type="predicted"/>
<dbReference type="AlphaFoldDB" id="A0A5C6M4L9"/>